<evidence type="ECO:0000256" key="1">
    <source>
        <dbReference type="SAM" id="MobiDB-lite"/>
    </source>
</evidence>
<feature type="region of interest" description="Disordered" evidence="1">
    <location>
        <begin position="131"/>
        <end position="162"/>
    </location>
</feature>
<organism evidence="2 3">
    <name type="scientific">Petrolisthes cinctipes</name>
    <name type="common">Flat porcelain crab</name>
    <dbReference type="NCBI Taxonomy" id="88211"/>
    <lineage>
        <taxon>Eukaryota</taxon>
        <taxon>Metazoa</taxon>
        <taxon>Ecdysozoa</taxon>
        <taxon>Arthropoda</taxon>
        <taxon>Crustacea</taxon>
        <taxon>Multicrustacea</taxon>
        <taxon>Malacostraca</taxon>
        <taxon>Eumalacostraca</taxon>
        <taxon>Eucarida</taxon>
        <taxon>Decapoda</taxon>
        <taxon>Pleocyemata</taxon>
        <taxon>Anomura</taxon>
        <taxon>Galatheoidea</taxon>
        <taxon>Porcellanidae</taxon>
        <taxon>Petrolisthes</taxon>
    </lineage>
</organism>
<keyword evidence="3" id="KW-1185">Reference proteome</keyword>
<gene>
    <name evidence="2" type="ORF">Pcinc_033239</name>
</gene>
<sequence>MHGGRGVVNVELWWWCDERGSVSVMNLAVDGAPEVNLLGRQCPPTLANSEGGSRCNKHYTHINKVLEGGRGGRTGMEGILALTWPRSLLSYSPGAQHWLRLSWISYLHPLADTLGGKWMEISWEESHNYHRQMGTSDDTRRRPGRGFPLPDEPIGRRPSEPC</sequence>
<dbReference type="AlphaFoldDB" id="A0AAE1JXT6"/>
<evidence type="ECO:0000313" key="2">
    <source>
        <dbReference type="EMBL" id="KAK3860736.1"/>
    </source>
</evidence>
<evidence type="ECO:0000313" key="3">
    <source>
        <dbReference type="Proteomes" id="UP001286313"/>
    </source>
</evidence>
<accession>A0AAE1JXT6</accession>
<name>A0AAE1JXT6_PETCI</name>
<comment type="caution">
    <text evidence="2">The sequence shown here is derived from an EMBL/GenBank/DDBJ whole genome shotgun (WGS) entry which is preliminary data.</text>
</comment>
<feature type="compositionally biased region" description="Basic and acidic residues" evidence="1">
    <location>
        <begin position="153"/>
        <end position="162"/>
    </location>
</feature>
<reference evidence="2" key="1">
    <citation type="submission" date="2023-10" db="EMBL/GenBank/DDBJ databases">
        <title>Genome assemblies of two species of porcelain crab, Petrolisthes cinctipes and Petrolisthes manimaculis (Anomura: Porcellanidae).</title>
        <authorList>
            <person name="Angst P."/>
        </authorList>
    </citation>
    <scope>NUCLEOTIDE SEQUENCE</scope>
    <source>
        <strain evidence="2">PB745_01</strain>
        <tissue evidence="2">Gill</tissue>
    </source>
</reference>
<dbReference type="Proteomes" id="UP001286313">
    <property type="component" value="Unassembled WGS sequence"/>
</dbReference>
<protein>
    <submittedName>
        <fullName evidence="2">Uncharacterized protein</fullName>
    </submittedName>
</protein>
<proteinExistence type="predicted"/>
<dbReference type="EMBL" id="JAWQEG010004641">
    <property type="protein sequence ID" value="KAK3860736.1"/>
    <property type="molecule type" value="Genomic_DNA"/>
</dbReference>